<feature type="region of interest" description="Disordered" evidence="14">
    <location>
        <begin position="1607"/>
        <end position="1697"/>
    </location>
</feature>
<feature type="region of interest" description="Disordered" evidence="14">
    <location>
        <begin position="548"/>
        <end position="569"/>
    </location>
</feature>
<evidence type="ECO:0000259" key="15">
    <source>
        <dbReference type="PROSITE" id="PS50011"/>
    </source>
</evidence>
<comment type="catalytic activity">
    <reaction evidence="11">
        <text>L-threonyl-[protein] + ATP = O-phospho-L-threonyl-[protein] + ADP + H(+)</text>
        <dbReference type="Rhea" id="RHEA:46608"/>
        <dbReference type="Rhea" id="RHEA-COMP:11060"/>
        <dbReference type="Rhea" id="RHEA-COMP:11605"/>
        <dbReference type="ChEBI" id="CHEBI:15378"/>
        <dbReference type="ChEBI" id="CHEBI:30013"/>
        <dbReference type="ChEBI" id="CHEBI:30616"/>
        <dbReference type="ChEBI" id="CHEBI:61977"/>
        <dbReference type="ChEBI" id="CHEBI:456216"/>
        <dbReference type="EC" id="2.7.11.1"/>
    </reaction>
</comment>
<keyword evidence="5" id="KW-0723">Serine/threonine-protein kinase</keyword>
<feature type="coiled-coil region" evidence="13">
    <location>
        <begin position="1847"/>
        <end position="1878"/>
    </location>
</feature>
<dbReference type="InterPro" id="IPR008271">
    <property type="entry name" value="Ser/Thr_kinase_AS"/>
</dbReference>
<comment type="catalytic activity">
    <reaction evidence="12">
        <text>L-seryl-[protein] + ATP = O-phospho-L-seryl-[protein] + ADP + H(+)</text>
        <dbReference type="Rhea" id="RHEA:17989"/>
        <dbReference type="Rhea" id="RHEA-COMP:9863"/>
        <dbReference type="Rhea" id="RHEA-COMP:11604"/>
        <dbReference type="ChEBI" id="CHEBI:15378"/>
        <dbReference type="ChEBI" id="CHEBI:29999"/>
        <dbReference type="ChEBI" id="CHEBI:30616"/>
        <dbReference type="ChEBI" id="CHEBI:83421"/>
        <dbReference type="ChEBI" id="CHEBI:456216"/>
        <dbReference type="EC" id="2.7.11.1"/>
    </reaction>
</comment>
<feature type="compositionally biased region" description="Basic and acidic residues" evidence="14">
    <location>
        <begin position="1"/>
        <end position="10"/>
    </location>
</feature>
<feature type="compositionally biased region" description="Polar residues" evidence="14">
    <location>
        <begin position="1651"/>
        <end position="1681"/>
    </location>
</feature>
<dbReference type="Pfam" id="PF12202">
    <property type="entry name" value="OSR1_C"/>
    <property type="match status" value="1"/>
</dbReference>
<evidence type="ECO:0000256" key="6">
    <source>
        <dbReference type="ARBA" id="ARBA00022553"/>
    </source>
</evidence>
<dbReference type="FunFam" id="3.10.20.90:FF:000012">
    <property type="entry name" value="Serine/threonine-protein kinase WNK1 isoform 2"/>
    <property type="match status" value="1"/>
</dbReference>
<dbReference type="SUPFAM" id="SSF56112">
    <property type="entry name" value="Protein kinase-like (PK-like)"/>
    <property type="match status" value="1"/>
</dbReference>
<feature type="compositionally biased region" description="Basic and acidic residues" evidence="14">
    <location>
        <begin position="140"/>
        <end position="171"/>
    </location>
</feature>
<evidence type="ECO:0000256" key="8">
    <source>
        <dbReference type="ARBA" id="ARBA00022741"/>
    </source>
</evidence>
<dbReference type="Gene3D" id="1.10.510.10">
    <property type="entry name" value="Transferase(Phosphotransferase) domain 1"/>
    <property type="match status" value="1"/>
</dbReference>
<dbReference type="GO" id="GO:0005524">
    <property type="term" value="F:ATP binding"/>
    <property type="evidence" value="ECO:0007669"/>
    <property type="project" value="UniProtKB-KW"/>
</dbReference>
<dbReference type="FunFam" id="3.30.200.20:FF:000494">
    <property type="entry name" value="serine/threonine-protein kinase WNK2 isoform X2"/>
    <property type="match status" value="1"/>
</dbReference>
<feature type="compositionally biased region" description="Pro residues" evidence="14">
    <location>
        <begin position="706"/>
        <end position="727"/>
    </location>
</feature>
<feature type="compositionally biased region" description="Low complexity" evidence="14">
    <location>
        <begin position="1345"/>
        <end position="1356"/>
    </location>
</feature>
<feature type="compositionally biased region" description="Basic and acidic residues" evidence="14">
    <location>
        <begin position="1543"/>
        <end position="1560"/>
    </location>
</feature>
<dbReference type="InterPro" id="IPR024678">
    <property type="entry name" value="Kinase_OSR1/WNK_CCT"/>
</dbReference>
<evidence type="ECO:0000256" key="12">
    <source>
        <dbReference type="ARBA" id="ARBA00048679"/>
    </source>
</evidence>
<organism evidence="16 17">
    <name type="scientific">Balaenoptera musculus</name>
    <name type="common">Blue whale</name>
    <dbReference type="NCBI Taxonomy" id="9771"/>
    <lineage>
        <taxon>Eukaryota</taxon>
        <taxon>Metazoa</taxon>
        <taxon>Chordata</taxon>
        <taxon>Craniata</taxon>
        <taxon>Vertebrata</taxon>
        <taxon>Euteleostomi</taxon>
        <taxon>Mammalia</taxon>
        <taxon>Eutheria</taxon>
        <taxon>Laurasiatheria</taxon>
        <taxon>Artiodactyla</taxon>
        <taxon>Whippomorpha</taxon>
        <taxon>Cetacea</taxon>
        <taxon>Mysticeti</taxon>
        <taxon>Balaenopteridae</taxon>
        <taxon>Balaenoptera</taxon>
    </lineage>
</organism>
<dbReference type="CTD" id="65268"/>
<keyword evidence="8" id="KW-0547">Nucleotide-binding</keyword>
<feature type="region of interest" description="Disordered" evidence="14">
    <location>
        <begin position="91"/>
        <end position="182"/>
    </location>
</feature>
<evidence type="ECO:0000256" key="2">
    <source>
        <dbReference type="ARBA" id="ARBA00004496"/>
    </source>
</evidence>
<evidence type="ECO:0000256" key="9">
    <source>
        <dbReference type="ARBA" id="ARBA00022777"/>
    </source>
</evidence>
<dbReference type="GO" id="GO:0005737">
    <property type="term" value="C:cytoplasm"/>
    <property type="evidence" value="ECO:0007669"/>
    <property type="project" value="UniProtKB-SubCell"/>
</dbReference>
<keyword evidence="16" id="KW-1185">Reference proteome</keyword>
<feature type="compositionally biased region" description="Low complexity" evidence="14">
    <location>
        <begin position="1612"/>
        <end position="1631"/>
    </location>
</feature>
<evidence type="ECO:0000256" key="4">
    <source>
        <dbReference type="ARBA" id="ARBA00022490"/>
    </source>
</evidence>
<dbReference type="Pfam" id="PF00069">
    <property type="entry name" value="Pkinase"/>
    <property type="match status" value="1"/>
</dbReference>
<keyword evidence="7" id="KW-0808">Transferase</keyword>
<keyword evidence="13" id="KW-0175">Coiled coil</keyword>
<feature type="compositionally biased region" description="Pro residues" evidence="14">
    <location>
        <begin position="689"/>
        <end position="698"/>
    </location>
</feature>
<dbReference type="GO" id="GO:0004674">
    <property type="term" value="F:protein serine/threonine kinase activity"/>
    <property type="evidence" value="ECO:0007669"/>
    <property type="project" value="UniProtKB-KW"/>
</dbReference>
<feature type="region of interest" description="Disordered" evidence="14">
    <location>
        <begin position="1535"/>
        <end position="1564"/>
    </location>
</feature>
<accession>A0A8B8XN48</accession>
<evidence type="ECO:0000256" key="13">
    <source>
        <dbReference type="SAM" id="Coils"/>
    </source>
</evidence>
<sequence length="2140" mass="226172">MDDDGGRRDAPGALMEAGRGAGPAGMAEPAAVPRARAARPGPQRFLRRSVVDSDQEEPPGLEGAESPGAQPPQPLQRRVLLLCKTRRLIAERARGRPAVPAPAAPAAPLGDLADPGLEPAGAQEPGPDPAPSPAPAPEGGPREEEAAAAARKEDVGALEARPEFGRARREEPEEEDDDEDDLKAVATSLDGRFLKFDIELGRGSFKTVYKGLDTETWVEVAWCELQDRKLTKLERQRFKEEAEMLKGLQHPNIVRFYDFWESSARGKRCIVLVTELMTSGTLKTYLKRFKVMKPKVLRSWCRQILKGLLFLHTRTPPIIHRDLKCDNIFITGPTGSVKIGDLGLATLKRASFAKSVIGTPEFMAPEMYEEHYDESVDVYAFGMCMLEMATSEYPYSECQNAAQIYRKVTCGIKPASFEKVHDPEIKEIIGECICKKKEERYEIKDLLSHAFFAEDTGVRVELAEEDHGRKSTIALRLWVEDPKKLKGKPKDNGAIEFTFDLERETPDDVAQEMIESGFFHESDVKIVAKSIRDRVALIQWRRKRIWPALQPQEQRDPGSPDKARGPPTPLQVQVTYHSQAGPPELEEPEADQHLLTPALPASATSLASDSTFDSGQGSTVYSDSQSGQQSVVLGSLADGVQPPAQCVCSPPVSVSDGPVLPHSLPSLGAYQQPAVPGLSVASIPPPARPLLPQQPFPEPAMSFAPGLPPPSAPVPTGPGQPTPPAHQPPHLTQPVPLPQVLAPQPVGPLQPVPPNLPPHLAPASQVVAAPAQLKPLQMPPVPLQPLAQVPPQMPPLPVVPPITPLATVDSLPAALPDLPATSGPAVPPPSQYFSPGVILPSLPLSATTAPLPTSPALPLQTVKLPHPPGAPLAVPCRTIVPNVAATATGVPLLAVAPQGVAALSIHPTVAQLPAQPVYPAAFPQMVPSDVPPSPLHAAQTVRAALPHPAPPVLPQPHKPSVARLAEQAAPAASAGSQILLGHPPPYAVDVTTQVPTVPTPAAVLSPPLPEVLPPTAPELLPQLPGSLAPTLMAAAQSLPVQTTALLPPANLPLPSGPGITGPCPAVQLTVELAPEEQASQDKQPSLPQSCESYGGSDVTSGREMSDSCEGAFGGGKLEGKATRKHHRRSTRARSRQERASRPRLTILNVCNTGDKMVECQLETHNHKMVTFKFDLDGDAPDEIATYMVEHDFILQAERETFIEQMKDVMDKAEDMLSEDTDVDRGSDPGVSPPHLSTCGLGSGEESRQPQANAPVYQQNVLHTGKRWFIICPVAEHPAAEAPESSPPLPLSSLQPDTSQDPVFCKGQLSLKEKPSFSASLQLLSQAGLRDPPGGAPSPLVPSSPPVTAVPQDVAPPAASPKPEPATGAAMQAGVPGTPQGLASEHKTPWLLVETHDAQLAAQAPGTGQGPCAPSLEAPAHSMGLGDPGSAREPSTRGEPLLALAPVSGAPGGAPQPTLGQPLPPLPSVVGAISLATPQLPSPPLAPAAPPQPPSALESDGEGPPPRVGFVDSTIKSLDEKLRTLLYQEHVPTSSALAGTPVEAGDRDFIPEPPRGDEPRTEAAGGDLALLPQPALEKSETALGLDVTLEQATSLPVTAESSLSSMLGCEGGQVASDSPVVPSVPQDAPASAIPAHLEPTDWTSRVPGETLAESTQSCPGTLTQRGQDSHPQTHSTLVSGSPQKWPGQQDGSSPAKTVGRFSVVSTQDEWTLASPSSLRYSAPPDVYLDEAPRSPDMKLAVRRAQTASSIEVGMGEPMSSDSGDECPRRRPPMQKHTSLPGSGGGVASDFVKKATAFLHRSSRAGSPGLETPSRMGVKVPTISVTSFHSQSSYISSDNDSEIEDADIRKELQSLREKHLKEISELQSQQKQEIEALYRRLGKALPPNLGLFHTAPPVGRRRKTSKSKLKAGKLLNPLVQQLKVVASSTGSALKRLCLGKEHSSRSSTSSLVPGPEPGPQPALHIQAQANNSNNKKGTFTDDLHKLVDEWTSKTVGPTQLKPSLNQLKQTQKLHDMEAMAGWPPASGEARAMNTSRTAVGMPCLAPAPSPLPTAVIPGAASAQPVPMPGTALSCLPAPPYALPLGQYGSLIPAPVSWGPWAAQAGSWSLDEGPGLGATGTPALPMFLWPPMVSMPGPRLRIT</sequence>
<dbReference type="RefSeq" id="XP_036711238.1">
    <property type="nucleotide sequence ID" value="XM_036855343.1"/>
</dbReference>
<dbReference type="InterPro" id="IPR056865">
    <property type="entry name" value="CCTL2_WNK"/>
</dbReference>
<dbReference type="CDD" id="cd14032">
    <property type="entry name" value="STKc_WNK2_like"/>
    <property type="match status" value="1"/>
</dbReference>
<dbReference type="InterPro" id="IPR011009">
    <property type="entry name" value="Kinase-like_dom_sf"/>
</dbReference>
<feature type="compositionally biased region" description="Acidic residues" evidence="14">
    <location>
        <begin position="172"/>
        <end position="181"/>
    </location>
</feature>
<dbReference type="PANTHER" id="PTHR13902">
    <property type="entry name" value="SERINE/THREONINE-PROTEIN KINASE WNK WITH NO LYSINE -RELATED"/>
    <property type="match status" value="1"/>
</dbReference>
<feature type="compositionally biased region" description="Pro residues" evidence="14">
    <location>
        <begin position="1479"/>
        <end position="1493"/>
    </location>
</feature>
<evidence type="ECO:0000256" key="14">
    <source>
        <dbReference type="SAM" id="MobiDB-lite"/>
    </source>
</evidence>
<feature type="compositionally biased region" description="Basic and acidic residues" evidence="14">
    <location>
        <begin position="553"/>
        <end position="564"/>
    </location>
</feature>
<dbReference type="FunFam" id="1.10.510.10:FF:000006">
    <property type="entry name" value="Serine/threonine-protein kinase WNK1 isoform 2"/>
    <property type="match status" value="1"/>
</dbReference>
<dbReference type="EC" id="2.7.11.1" evidence="3"/>
<evidence type="ECO:0000256" key="3">
    <source>
        <dbReference type="ARBA" id="ARBA00012513"/>
    </source>
</evidence>
<feature type="region of interest" description="Disordered" evidence="14">
    <location>
        <begin position="1074"/>
        <end position="1140"/>
    </location>
</feature>
<feature type="region of interest" description="Disordered" evidence="14">
    <location>
        <begin position="1752"/>
        <end position="1784"/>
    </location>
</feature>
<evidence type="ECO:0000313" key="17">
    <source>
        <dbReference type="RefSeq" id="XP_036711238.1"/>
    </source>
</evidence>
<comment type="cofactor">
    <cofactor evidence="1">
        <name>Mg(2+)</name>
        <dbReference type="ChEBI" id="CHEBI:18420"/>
    </cofactor>
</comment>
<name>A0A8B8XN48_BALMU</name>
<protein>
    <recommendedName>
        <fullName evidence="3">non-specific serine/threonine protein kinase</fullName>
        <ecNumber evidence="3">2.7.11.1</ecNumber>
    </recommendedName>
</protein>
<dbReference type="Pfam" id="PF24889">
    <property type="entry name" value="CCTL2_WNK"/>
    <property type="match status" value="1"/>
</dbReference>
<feature type="compositionally biased region" description="Low complexity" evidence="14">
    <location>
        <begin position="106"/>
        <end position="117"/>
    </location>
</feature>
<feature type="region of interest" description="Disordered" evidence="14">
    <location>
        <begin position="605"/>
        <end position="626"/>
    </location>
</feature>
<gene>
    <name evidence="17" type="primary">WNK2</name>
</gene>
<feature type="compositionally biased region" description="Polar residues" evidence="14">
    <location>
        <begin position="612"/>
        <end position="623"/>
    </location>
</feature>
<feature type="compositionally biased region" description="Polar residues" evidence="14">
    <location>
        <begin position="1080"/>
        <end position="1091"/>
    </location>
</feature>
<dbReference type="InterPro" id="IPR000719">
    <property type="entry name" value="Prot_kinase_dom"/>
</dbReference>
<keyword evidence="4" id="KW-0963">Cytoplasm</keyword>
<feature type="domain" description="Protein kinase" evidence="15">
    <location>
        <begin position="194"/>
        <end position="452"/>
    </location>
</feature>
<evidence type="ECO:0000256" key="10">
    <source>
        <dbReference type="ARBA" id="ARBA00022840"/>
    </source>
</evidence>
<keyword evidence="9 17" id="KW-0418">Kinase</keyword>
<feature type="region of interest" description="Disordered" evidence="14">
    <location>
        <begin position="1937"/>
        <end position="1961"/>
    </location>
</feature>
<reference evidence="17" key="1">
    <citation type="submission" date="2025-08" db="UniProtKB">
        <authorList>
            <consortium name="RefSeq"/>
        </authorList>
    </citation>
    <scope>IDENTIFICATION</scope>
    <source>
        <tissue evidence="17">Epidermis and Blubber</tissue>
    </source>
</reference>
<feature type="region of interest" description="Disordered" evidence="14">
    <location>
        <begin position="1279"/>
        <end position="1302"/>
    </location>
</feature>
<feature type="region of interest" description="Disordered" evidence="14">
    <location>
        <begin position="1"/>
        <end position="79"/>
    </location>
</feature>
<dbReference type="InterPro" id="IPR050588">
    <property type="entry name" value="WNK_Ser-Thr_kinase"/>
</dbReference>
<proteinExistence type="predicted"/>
<dbReference type="PROSITE" id="PS00108">
    <property type="entry name" value="PROTEIN_KINASE_ST"/>
    <property type="match status" value="1"/>
</dbReference>
<keyword evidence="6" id="KW-0597">Phosphoprotein</keyword>
<feature type="compositionally biased region" description="Pro residues" evidence="14">
    <location>
        <begin position="126"/>
        <end position="138"/>
    </location>
</feature>
<feature type="compositionally biased region" description="Low complexity" evidence="14">
    <location>
        <begin position="24"/>
        <end position="44"/>
    </location>
</feature>
<dbReference type="GeneID" id="118896847"/>
<evidence type="ECO:0000256" key="7">
    <source>
        <dbReference type="ARBA" id="ARBA00022679"/>
    </source>
</evidence>
<dbReference type="PROSITE" id="PS50011">
    <property type="entry name" value="PROTEIN_KINASE_DOM"/>
    <property type="match status" value="1"/>
</dbReference>
<evidence type="ECO:0000256" key="1">
    <source>
        <dbReference type="ARBA" id="ARBA00001946"/>
    </source>
</evidence>
<evidence type="ECO:0000256" key="11">
    <source>
        <dbReference type="ARBA" id="ARBA00047899"/>
    </source>
</evidence>
<evidence type="ECO:0000313" key="16">
    <source>
        <dbReference type="Proteomes" id="UP000694857"/>
    </source>
</evidence>
<dbReference type="SMART" id="SM00220">
    <property type="entry name" value="S_TKc"/>
    <property type="match status" value="1"/>
</dbReference>
<comment type="subcellular location">
    <subcellularLocation>
        <location evidence="2">Cytoplasm</location>
    </subcellularLocation>
</comment>
<feature type="region of interest" description="Disordered" evidence="14">
    <location>
        <begin position="1326"/>
        <end position="1510"/>
    </location>
</feature>
<dbReference type="Gene3D" id="3.30.200.20">
    <property type="entry name" value="Phosphorylase Kinase, domain 1"/>
    <property type="match status" value="1"/>
</dbReference>
<feature type="region of interest" description="Disordered" evidence="14">
    <location>
        <begin position="689"/>
        <end position="734"/>
    </location>
</feature>
<dbReference type="FunFam" id="3.10.20.90:FF:000007">
    <property type="entry name" value="Serine/threonine-protein kinase WNK1 isoform 1"/>
    <property type="match status" value="1"/>
</dbReference>
<feature type="region of interest" description="Disordered" evidence="14">
    <location>
        <begin position="1219"/>
        <end position="1251"/>
    </location>
</feature>
<dbReference type="Proteomes" id="UP000694857">
    <property type="component" value="Chromosome 6"/>
</dbReference>
<feature type="compositionally biased region" description="Pro residues" evidence="14">
    <location>
        <begin position="1333"/>
        <end position="1344"/>
    </location>
</feature>
<feature type="compositionally biased region" description="Basic residues" evidence="14">
    <location>
        <begin position="1122"/>
        <end position="1133"/>
    </location>
</feature>
<evidence type="ECO:0000256" key="5">
    <source>
        <dbReference type="ARBA" id="ARBA00022527"/>
    </source>
</evidence>
<keyword evidence="10" id="KW-0067">ATP-binding</keyword>
<dbReference type="Gene3D" id="3.10.20.90">
    <property type="entry name" value="Phosphatidylinositol 3-kinase Catalytic Subunit, Chain A, domain 1"/>
    <property type="match status" value="2"/>
</dbReference>